<dbReference type="Proteomes" id="UP001583186">
    <property type="component" value="Unassembled WGS sequence"/>
</dbReference>
<keyword evidence="1" id="KW-0456">Lyase</keyword>
<evidence type="ECO:0000313" key="2">
    <source>
        <dbReference type="EMBL" id="KAL1889662.1"/>
    </source>
</evidence>
<protein>
    <recommendedName>
        <fullName evidence="4">Dihydrodipicolinate synthetase family protein</fullName>
    </recommendedName>
</protein>
<reference evidence="2 3" key="1">
    <citation type="journal article" date="2024" name="IMA Fungus">
        <title>IMA Genome - F19 : A genome assembly and annotation guide to empower mycologists, including annotated draft genome sequences of Ceratocystis pirilliformis, Diaporthe australafricana, Fusarium ophioides, Paecilomyces lecythidis, and Sporothrix stenoceras.</title>
        <authorList>
            <person name="Aylward J."/>
            <person name="Wilson A.M."/>
            <person name="Visagie C.M."/>
            <person name="Spraker J."/>
            <person name="Barnes I."/>
            <person name="Buitendag C."/>
            <person name="Ceriani C."/>
            <person name="Del Mar Angel L."/>
            <person name="du Plessis D."/>
            <person name="Fuchs T."/>
            <person name="Gasser K."/>
            <person name="Kramer D."/>
            <person name="Li W."/>
            <person name="Munsamy K."/>
            <person name="Piso A."/>
            <person name="Price J.L."/>
            <person name="Sonnekus B."/>
            <person name="Thomas C."/>
            <person name="van der Nest A."/>
            <person name="van Dijk A."/>
            <person name="van Heerden A."/>
            <person name="van Vuuren N."/>
            <person name="Yilmaz N."/>
            <person name="Duong T.A."/>
            <person name="van der Merwe N.A."/>
            <person name="Wingfield M.J."/>
            <person name="Wingfield B.D."/>
        </authorList>
    </citation>
    <scope>NUCLEOTIDE SEQUENCE [LARGE SCALE GENOMIC DNA]</scope>
    <source>
        <strain evidence="2 3">CMW 5346</strain>
    </source>
</reference>
<accession>A0ABR3YP02</accession>
<proteinExistence type="predicted"/>
<dbReference type="PANTHER" id="PTHR12128">
    <property type="entry name" value="DIHYDRODIPICOLINATE SYNTHASE"/>
    <property type="match status" value="1"/>
</dbReference>
<name>A0ABR3YP02_9PEZI</name>
<evidence type="ECO:0000313" key="3">
    <source>
        <dbReference type="Proteomes" id="UP001583186"/>
    </source>
</evidence>
<comment type="caution">
    <text evidence="2">The sequence shown here is derived from an EMBL/GenBank/DDBJ whole genome shotgun (WGS) entry which is preliminary data.</text>
</comment>
<keyword evidence="3" id="KW-1185">Reference proteome</keyword>
<gene>
    <name evidence="2" type="ORF">Sste5346_008781</name>
</gene>
<sequence>MKTQRLPRGIYTPLPCFFNQAEDVDYESFGKHVLFTAKAGTVPVVSGTAGEAVHLTREERSKLVQTARAVLDGAGLQAVPVVAGAGAASSRESILLAEDAAAAGAAFVLAIPPGYYAGSLMANNMAAIKRFYIDLSAASPIPV</sequence>
<dbReference type="InterPro" id="IPR002220">
    <property type="entry name" value="DapA-like"/>
</dbReference>
<dbReference type="CDD" id="cd00408">
    <property type="entry name" value="DHDPS-like"/>
    <property type="match status" value="1"/>
</dbReference>
<dbReference type="EMBL" id="JAWCUI010000071">
    <property type="protein sequence ID" value="KAL1889662.1"/>
    <property type="molecule type" value="Genomic_DNA"/>
</dbReference>
<organism evidence="2 3">
    <name type="scientific">Sporothrix stenoceras</name>
    <dbReference type="NCBI Taxonomy" id="5173"/>
    <lineage>
        <taxon>Eukaryota</taxon>
        <taxon>Fungi</taxon>
        <taxon>Dikarya</taxon>
        <taxon>Ascomycota</taxon>
        <taxon>Pezizomycotina</taxon>
        <taxon>Sordariomycetes</taxon>
        <taxon>Sordariomycetidae</taxon>
        <taxon>Ophiostomatales</taxon>
        <taxon>Ophiostomataceae</taxon>
        <taxon>Sporothrix</taxon>
    </lineage>
</organism>
<evidence type="ECO:0000256" key="1">
    <source>
        <dbReference type="ARBA" id="ARBA00023239"/>
    </source>
</evidence>
<dbReference type="InterPro" id="IPR013785">
    <property type="entry name" value="Aldolase_TIM"/>
</dbReference>
<evidence type="ECO:0008006" key="4">
    <source>
        <dbReference type="Google" id="ProtNLM"/>
    </source>
</evidence>
<dbReference type="Pfam" id="PF00701">
    <property type="entry name" value="DHDPS"/>
    <property type="match status" value="1"/>
</dbReference>
<dbReference type="PANTHER" id="PTHR12128:SF66">
    <property type="entry name" value="4-HYDROXY-2-OXOGLUTARATE ALDOLASE, MITOCHONDRIAL"/>
    <property type="match status" value="1"/>
</dbReference>
<dbReference type="PRINTS" id="PR00146">
    <property type="entry name" value="DHPICSNTHASE"/>
</dbReference>
<dbReference type="Gene3D" id="3.20.20.70">
    <property type="entry name" value="Aldolase class I"/>
    <property type="match status" value="1"/>
</dbReference>
<dbReference type="SUPFAM" id="SSF51569">
    <property type="entry name" value="Aldolase"/>
    <property type="match status" value="1"/>
</dbReference>